<comment type="pathway">
    <text evidence="3">Protein modification; protein ubiquitination.</text>
</comment>
<evidence type="ECO:0000256" key="5">
    <source>
        <dbReference type="ARBA" id="ARBA00022679"/>
    </source>
</evidence>
<dbReference type="GO" id="GO:0008270">
    <property type="term" value="F:zinc ion binding"/>
    <property type="evidence" value="ECO:0007669"/>
    <property type="project" value="UniProtKB-KW"/>
</dbReference>
<feature type="compositionally biased region" description="Polar residues" evidence="15">
    <location>
        <begin position="168"/>
        <end position="186"/>
    </location>
</feature>
<keyword evidence="8 14" id="KW-0863">Zinc-finger</keyword>
<name>A0A9R1X6I4_LACSA</name>
<dbReference type="SUPFAM" id="SSF57850">
    <property type="entry name" value="RING/U-box"/>
    <property type="match status" value="1"/>
</dbReference>
<dbReference type="Pfam" id="PF13639">
    <property type="entry name" value="zf-RING_2"/>
    <property type="match status" value="1"/>
</dbReference>
<dbReference type="GO" id="GO:0016567">
    <property type="term" value="P:protein ubiquitination"/>
    <property type="evidence" value="ECO:0007669"/>
    <property type="project" value="InterPro"/>
</dbReference>
<dbReference type="PROSITE" id="PS50089">
    <property type="entry name" value="ZF_RING_2"/>
    <property type="match status" value="1"/>
</dbReference>
<keyword evidence="10" id="KW-0862">Zinc</keyword>
<feature type="region of interest" description="Disordered" evidence="15">
    <location>
        <begin position="166"/>
        <end position="186"/>
    </location>
</feature>
<dbReference type="OrthoDB" id="8062037at2759"/>
<evidence type="ECO:0000256" key="10">
    <source>
        <dbReference type="ARBA" id="ARBA00022833"/>
    </source>
</evidence>
<dbReference type="GO" id="GO:0016020">
    <property type="term" value="C:membrane"/>
    <property type="evidence" value="ECO:0000318"/>
    <property type="project" value="GO_Central"/>
</dbReference>
<keyword evidence="19" id="KW-1185">Reference proteome</keyword>
<dbReference type="Gene3D" id="3.30.40.10">
    <property type="entry name" value="Zinc/RING finger domain, C3HC4 (zinc finger)"/>
    <property type="match status" value="1"/>
</dbReference>
<dbReference type="PANTHER" id="PTHR46913">
    <property type="entry name" value="RING-H2 FINGER PROTEIN ATL16"/>
    <property type="match status" value="1"/>
</dbReference>
<dbReference type="PANTHER" id="PTHR46913:SF23">
    <property type="entry name" value="E3 UBIQUITIN-PROTEIN LIGASE RHA4A-RELATED"/>
    <property type="match status" value="1"/>
</dbReference>
<evidence type="ECO:0000256" key="9">
    <source>
        <dbReference type="ARBA" id="ARBA00022786"/>
    </source>
</evidence>
<dbReference type="FunFam" id="3.30.40.10:FF:000503">
    <property type="entry name" value="RING-H2 finger protein ATL7"/>
    <property type="match status" value="1"/>
</dbReference>
<evidence type="ECO:0000256" key="3">
    <source>
        <dbReference type="ARBA" id="ARBA00004906"/>
    </source>
</evidence>
<dbReference type="InterPro" id="IPR013083">
    <property type="entry name" value="Znf_RING/FYVE/PHD"/>
</dbReference>
<keyword evidence="5" id="KW-0808">Transferase</keyword>
<evidence type="ECO:0000256" key="1">
    <source>
        <dbReference type="ARBA" id="ARBA00000900"/>
    </source>
</evidence>
<dbReference type="Gramene" id="rna-gnl|WGS:NBSK|LSAT_6X109840_mrna">
    <property type="protein sequence ID" value="cds-PLY88059.1"/>
    <property type="gene ID" value="gene-LSAT_6X109840"/>
</dbReference>
<comment type="subcellular location">
    <subcellularLocation>
        <location evidence="2">Membrane</location>
        <topology evidence="2">Single-pass membrane protein</topology>
    </subcellularLocation>
</comment>
<organism evidence="18 19">
    <name type="scientific">Lactuca sativa</name>
    <name type="common">Garden lettuce</name>
    <dbReference type="NCBI Taxonomy" id="4236"/>
    <lineage>
        <taxon>Eukaryota</taxon>
        <taxon>Viridiplantae</taxon>
        <taxon>Streptophyta</taxon>
        <taxon>Embryophyta</taxon>
        <taxon>Tracheophyta</taxon>
        <taxon>Spermatophyta</taxon>
        <taxon>Magnoliopsida</taxon>
        <taxon>eudicotyledons</taxon>
        <taxon>Gunneridae</taxon>
        <taxon>Pentapetalae</taxon>
        <taxon>asterids</taxon>
        <taxon>campanulids</taxon>
        <taxon>Asterales</taxon>
        <taxon>Asteraceae</taxon>
        <taxon>Cichorioideae</taxon>
        <taxon>Cichorieae</taxon>
        <taxon>Lactucinae</taxon>
        <taxon>Lactuca</taxon>
    </lineage>
</organism>
<keyword evidence="9" id="KW-0833">Ubl conjugation pathway</keyword>
<protein>
    <recommendedName>
        <fullName evidence="4">RING-type E3 ubiquitin transferase</fullName>
        <ecNumber evidence="4">2.3.2.27</ecNumber>
    </recommendedName>
</protein>
<evidence type="ECO:0000259" key="17">
    <source>
        <dbReference type="PROSITE" id="PS50089"/>
    </source>
</evidence>
<keyword evidence="7" id="KW-0479">Metal-binding</keyword>
<evidence type="ECO:0000256" key="2">
    <source>
        <dbReference type="ARBA" id="ARBA00004167"/>
    </source>
</evidence>
<evidence type="ECO:0000256" key="8">
    <source>
        <dbReference type="ARBA" id="ARBA00022771"/>
    </source>
</evidence>
<feature type="domain" description="RING-type" evidence="17">
    <location>
        <begin position="114"/>
        <end position="156"/>
    </location>
</feature>
<dbReference type="InterPro" id="IPR044600">
    <property type="entry name" value="ATL1/ATL16-like"/>
</dbReference>
<keyword evidence="12 16" id="KW-0472">Membrane</keyword>
<evidence type="ECO:0000313" key="18">
    <source>
        <dbReference type="EMBL" id="KAJ0199504.1"/>
    </source>
</evidence>
<dbReference type="GO" id="GO:0006511">
    <property type="term" value="P:ubiquitin-dependent protein catabolic process"/>
    <property type="evidence" value="ECO:0000318"/>
    <property type="project" value="GO_Central"/>
</dbReference>
<comment type="catalytic activity">
    <reaction evidence="1">
        <text>S-ubiquitinyl-[E2 ubiquitin-conjugating enzyme]-L-cysteine + [acceptor protein]-L-lysine = [E2 ubiquitin-conjugating enzyme]-L-cysteine + N(6)-ubiquitinyl-[acceptor protein]-L-lysine.</text>
        <dbReference type="EC" id="2.3.2.27"/>
    </reaction>
</comment>
<evidence type="ECO:0000256" key="11">
    <source>
        <dbReference type="ARBA" id="ARBA00022989"/>
    </source>
</evidence>
<evidence type="ECO:0000256" key="4">
    <source>
        <dbReference type="ARBA" id="ARBA00012483"/>
    </source>
</evidence>
<feature type="transmembrane region" description="Helical" evidence="16">
    <location>
        <begin position="38"/>
        <end position="58"/>
    </location>
</feature>
<evidence type="ECO:0000256" key="7">
    <source>
        <dbReference type="ARBA" id="ARBA00022723"/>
    </source>
</evidence>
<evidence type="ECO:0000256" key="15">
    <source>
        <dbReference type="SAM" id="MobiDB-lite"/>
    </source>
</evidence>
<proteinExistence type="inferred from homology"/>
<dbReference type="GO" id="GO:0061630">
    <property type="term" value="F:ubiquitin protein ligase activity"/>
    <property type="evidence" value="ECO:0000318"/>
    <property type="project" value="GO_Central"/>
</dbReference>
<sequence length="206" mass="22882">MAGSADESSSPSGDPEGCSSCWNWRRALSAEVKLFRGFAFAFTLVFTLLLFLSFYLFYLRLRRLRRRSPHWSEPSSVNNAVSTEQADLGLKKELREMLPIIVFKESFSVTDTLCSVCLGDYQADDRLQQIPVCKHVFHVECIDHWLSTHTTCPLCRLSLLASSPPVAETTNDTSSTTAENSSDADASLQIDNCGQSSADVELITTQ</sequence>
<evidence type="ECO:0000256" key="13">
    <source>
        <dbReference type="ARBA" id="ARBA00024209"/>
    </source>
</evidence>
<reference evidence="18 19" key="1">
    <citation type="journal article" date="2017" name="Nat. Commun.">
        <title>Genome assembly with in vitro proximity ligation data and whole-genome triplication in lettuce.</title>
        <authorList>
            <person name="Reyes-Chin-Wo S."/>
            <person name="Wang Z."/>
            <person name="Yang X."/>
            <person name="Kozik A."/>
            <person name="Arikit S."/>
            <person name="Song C."/>
            <person name="Xia L."/>
            <person name="Froenicke L."/>
            <person name="Lavelle D.O."/>
            <person name="Truco M.J."/>
            <person name="Xia R."/>
            <person name="Zhu S."/>
            <person name="Xu C."/>
            <person name="Xu H."/>
            <person name="Xu X."/>
            <person name="Cox K."/>
            <person name="Korf I."/>
            <person name="Meyers B.C."/>
            <person name="Michelmore R.W."/>
        </authorList>
    </citation>
    <scope>NUCLEOTIDE SEQUENCE [LARGE SCALE GENOMIC DNA]</scope>
    <source>
        <strain evidence="19">cv. Salinas</strain>
        <tissue evidence="18">Seedlings</tissue>
    </source>
</reference>
<keyword evidence="11 16" id="KW-1133">Transmembrane helix</keyword>
<evidence type="ECO:0000256" key="14">
    <source>
        <dbReference type="PROSITE-ProRule" id="PRU00175"/>
    </source>
</evidence>
<dbReference type="Proteomes" id="UP000235145">
    <property type="component" value="Unassembled WGS sequence"/>
</dbReference>
<gene>
    <name evidence="18" type="ORF">LSAT_V11C600339710</name>
</gene>
<dbReference type="AlphaFoldDB" id="A0A9R1X6I4"/>
<dbReference type="EMBL" id="NBSK02000006">
    <property type="protein sequence ID" value="KAJ0199504.1"/>
    <property type="molecule type" value="Genomic_DNA"/>
</dbReference>
<evidence type="ECO:0000256" key="12">
    <source>
        <dbReference type="ARBA" id="ARBA00023136"/>
    </source>
</evidence>
<dbReference type="CDD" id="cd16461">
    <property type="entry name" value="RING-H2_EL5-like"/>
    <property type="match status" value="1"/>
</dbReference>
<evidence type="ECO:0000313" key="19">
    <source>
        <dbReference type="Proteomes" id="UP000235145"/>
    </source>
</evidence>
<accession>A0A9R1X6I4</accession>
<evidence type="ECO:0000256" key="16">
    <source>
        <dbReference type="SAM" id="Phobius"/>
    </source>
</evidence>
<dbReference type="InterPro" id="IPR001841">
    <property type="entry name" value="Znf_RING"/>
</dbReference>
<comment type="similarity">
    <text evidence="13">Belongs to the RING-type zinc finger family. ATL subfamily.</text>
</comment>
<dbReference type="EC" id="2.3.2.27" evidence="4"/>
<dbReference type="SMART" id="SM00184">
    <property type="entry name" value="RING"/>
    <property type="match status" value="1"/>
</dbReference>
<keyword evidence="6 16" id="KW-0812">Transmembrane</keyword>
<comment type="caution">
    <text evidence="18">The sequence shown here is derived from an EMBL/GenBank/DDBJ whole genome shotgun (WGS) entry which is preliminary data.</text>
</comment>
<evidence type="ECO:0000256" key="6">
    <source>
        <dbReference type="ARBA" id="ARBA00022692"/>
    </source>
</evidence>